<reference evidence="1 2" key="1">
    <citation type="submission" date="2017-07" db="EMBL/GenBank/DDBJ databases">
        <title>Leptospira spp. isolated from tropical soils.</title>
        <authorList>
            <person name="Thibeaux R."/>
            <person name="Iraola G."/>
            <person name="Ferres I."/>
            <person name="Bierque E."/>
            <person name="Girault D."/>
            <person name="Soupe-Gilbert M.-E."/>
            <person name="Picardeau M."/>
            <person name="Goarant C."/>
        </authorList>
    </citation>
    <scope>NUCLEOTIDE SEQUENCE [LARGE SCALE GENOMIC DNA]</scope>
    <source>
        <strain evidence="1 2">FH2-C-A2</strain>
    </source>
</reference>
<protein>
    <submittedName>
        <fullName evidence="1">Uncharacterized protein</fullName>
    </submittedName>
</protein>
<dbReference type="AlphaFoldDB" id="A0A2M9ZDZ1"/>
<accession>A0A2M9ZDZ1</accession>
<gene>
    <name evidence="1" type="ORF">CH371_00235</name>
</gene>
<comment type="caution">
    <text evidence="1">The sequence shown here is derived from an EMBL/GenBank/DDBJ whole genome shotgun (WGS) entry which is preliminary data.</text>
</comment>
<sequence length="62" mass="7335">MKGKTSKQWKPLRKVNSRRRGNFLILFDSFRSGNVRTIPEFELEPDKKTLRAILSPNRKFSL</sequence>
<dbReference type="Proteomes" id="UP000231912">
    <property type="component" value="Unassembled WGS sequence"/>
</dbReference>
<evidence type="ECO:0000313" key="1">
    <source>
        <dbReference type="EMBL" id="PJZ66582.1"/>
    </source>
</evidence>
<organism evidence="1 2">
    <name type="scientific">Leptospira wolffii</name>
    <dbReference type="NCBI Taxonomy" id="409998"/>
    <lineage>
        <taxon>Bacteria</taxon>
        <taxon>Pseudomonadati</taxon>
        <taxon>Spirochaetota</taxon>
        <taxon>Spirochaetia</taxon>
        <taxon>Leptospirales</taxon>
        <taxon>Leptospiraceae</taxon>
        <taxon>Leptospira</taxon>
    </lineage>
</organism>
<name>A0A2M9ZDZ1_9LEPT</name>
<proteinExistence type="predicted"/>
<evidence type="ECO:0000313" key="2">
    <source>
        <dbReference type="Proteomes" id="UP000231912"/>
    </source>
</evidence>
<dbReference type="EMBL" id="NPDT01000001">
    <property type="protein sequence ID" value="PJZ66582.1"/>
    <property type="molecule type" value="Genomic_DNA"/>
</dbReference>